<dbReference type="Gene3D" id="3.90.1300.10">
    <property type="entry name" value="Amidase signature (AS) domain"/>
    <property type="match status" value="1"/>
</dbReference>
<accession>A0A1H0R424</accession>
<dbReference type="SUPFAM" id="SSF75304">
    <property type="entry name" value="Amidase signature (AS) enzymes"/>
    <property type="match status" value="1"/>
</dbReference>
<dbReference type="PROSITE" id="PS51318">
    <property type="entry name" value="TAT"/>
    <property type="match status" value="1"/>
</dbReference>
<dbReference type="STRING" id="198616.SAMN05216193_12633"/>
<proteinExistence type="inferred from homology"/>
<evidence type="ECO:0000256" key="1">
    <source>
        <dbReference type="ARBA" id="ARBA00009199"/>
    </source>
</evidence>
<evidence type="ECO:0000259" key="3">
    <source>
        <dbReference type="Pfam" id="PF01425"/>
    </source>
</evidence>
<feature type="domain" description="Amidase" evidence="3">
    <location>
        <begin position="61"/>
        <end position="487"/>
    </location>
</feature>
<dbReference type="EMBL" id="FNIJ01000026">
    <property type="protein sequence ID" value="SDP24282.1"/>
    <property type="molecule type" value="Genomic_DNA"/>
</dbReference>
<sequence>MNPLSRRQFLASSSVLVGGLALDFAAPAAFASSGMRFDEYRKHDATALAALVRSGQVSAAELLELAIARTEQVNPAINAVVLKHYDLARASLKNLKPEGPFAGVPFLLKDLGVSMADTVTTQGSRFFRDARNASDDPFVSNARQAGLVIFGKTNTPEFGSSPSTEGTLFGATHNPWDPKHSAGGSSGGAAAAVAAGIVPVAHASDGGGSIRIPSSACGLFGLKPSTGLVPLGPAGSSSVGVISAQHVVARSVRDSAALLDALAKRNPGGEYERQAGEGSYLDQVKREPGKLRIALMHDPLLPFPVSASCRAAVDAAARHCQALGHDVVEATPPIDMKAAMAAGGTINCLKVSDRITAYEKLLGRPVRQDELEPVNFELLAWGRRITPEQRQQAIAGLDQLRQQMAQFMSRYDLILSPTIVEEPPLLGVLDMNLPLDKFGPLATRDSVFTTLFNFTGQPAMSVPLHWSDSGLPVGVMFAGRFGEERTLIRLAAQLEQAHPWFDRLPPV</sequence>
<keyword evidence="5" id="KW-1185">Reference proteome</keyword>
<evidence type="ECO:0000256" key="2">
    <source>
        <dbReference type="SAM" id="SignalP"/>
    </source>
</evidence>
<dbReference type="AlphaFoldDB" id="A0A1H0R424"/>
<organism evidence="4 5">
    <name type="scientific">Pseudomonas jinjuensis</name>
    <dbReference type="NCBI Taxonomy" id="198616"/>
    <lineage>
        <taxon>Bacteria</taxon>
        <taxon>Pseudomonadati</taxon>
        <taxon>Pseudomonadota</taxon>
        <taxon>Gammaproteobacteria</taxon>
        <taxon>Pseudomonadales</taxon>
        <taxon>Pseudomonadaceae</taxon>
        <taxon>Pseudomonas</taxon>
    </lineage>
</organism>
<dbReference type="InterPro" id="IPR020556">
    <property type="entry name" value="Amidase_CS"/>
</dbReference>
<dbReference type="Proteomes" id="UP000242957">
    <property type="component" value="Unassembled WGS sequence"/>
</dbReference>
<evidence type="ECO:0000313" key="4">
    <source>
        <dbReference type="EMBL" id="SDP24282.1"/>
    </source>
</evidence>
<evidence type="ECO:0000313" key="5">
    <source>
        <dbReference type="Proteomes" id="UP000242957"/>
    </source>
</evidence>
<dbReference type="InterPro" id="IPR023631">
    <property type="entry name" value="Amidase_dom"/>
</dbReference>
<dbReference type="PANTHER" id="PTHR11895">
    <property type="entry name" value="TRANSAMIDASE"/>
    <property type="match status" value="1"/>
</dbReference>
<dbReference type="GO" id="GO:0003824">
    <property type="term" value="F:catalytic activity"/>
    <property type="evidence" value="ECO:0007669"/>
    <property type="project" value="InterPro"/>
</dbReference>
<dbReference type="PROSITE" id="PS00571">
    <property type="entry name" value="AMIDASES"/>
    <property type="match status" value="1"/>
</dbReference>
<dbReference type="InterPro" id="IPR006311">
    <property type="entry name" value="TAT_signal"/>
</dbReference>
<protein>
    <submittedName>
        <fullName evidence="4">Amidase</fullName>
    </submittedName>
</protein>
<feature type="signal peptide" evidence="2">
    <location>
        <begin position="1"/>
        <end position="31"/>
    </location>
</feature>
<dbReference type="PANTHER" id="PTHR11895:SF7">
    <property type="entry name" value="GLUTAMYL-TRNA(GLN) AMIDOTRANSFERASE SUBUNIT A, MITOCHONDRIAL"/>
    <property type="match status" value="1"/>
</dbReference>
<keyword evidence="2" id="KW-0732">Signal</keyword>
<dbReference type="InterPro" id="IPR000120">
    <property type="entry name" value="Amidase"/>
</dbReference>
<dbReference type="Pfam" id="PF01425">
    <property type="entry name" value="Amidase"/>
    <property type="match status" value="1"/>
</dbReference>
<gene>
    <name evidence="4" type="ORF">SAMN05216193_12633</name>
</gene>
<name>A0A1H0R424_9PSED</name>
<dbReference type="RefSeq" id="WP_169720301.1">
    <property type="nucleotide sequence ID" value="NZ_FNIJ01000026.1"/>
</dbReference>
<reference evidence="5" key="1">
    <citation type="submission" date="2016-10" db="EMBL/GenBank/DDBJ databases">
        <authorList>
            <person name="Varghese N."/>
            <person name="Submissions S."/>
        </authorList>
    </citation>
    <scope>NUCLEOTIDE SEQUENCE [LARGE SCALE GENOMIC DNA]</scope>
    <source>
        <strain evidence="5">JCM 21621</strain>
    </source>
</reference>
<dbReference type="InterPro" id="IPR036928">
    <property type="entry name" value="AS_sf"/>
</dbReference>
<comment type="similarity">
    <text evidence="1">Belongs to the amidase family.</text>
</comment>
<feature type="chain" id="PRO_5017205445" evidence="2">
    <location>
        <begin position="32"/>
        <end position="507"/>
    </location>
</feature>